<dbReference type="InterPro" id="IPR032675">
    <property type="entry name" value="LRR_dom_sf"/>
</dbReference>
<keyword evidence="5" id="KW-1185">Reference proteome</keyword>
<proteinExistence type="predicted"/>
<dbReference type="InterPro" id="IPR050328">
    <property type="entry name" value="Dev_Immune_Receptor"/>
</dbReference>
<dbReference type="PROSITE" id="PS51450">
    <property type="entry name" value="LRR"/>
    <property type="match status" value="1"/>
</dbReference>
<evidence type="ECO:0000256" key="1">
    <source>
        <dbReference type="ARBA" id="ARBA00022614"/>
    </source>
</evidence>
<accession>A0AAW1MID0</accession>
<dbReference type="InterPro" id="IPR026906">
    <property type="entry name" value="LRR_5"/>
</dbReference>
<dbReference type="Pfam" id="PF13306">
    <property type="entry name" value="LRR_5"/>
    <property type="match status" value="1"/>
</dbReference>
<dbReference type="PANTHER" id="PTHR24373">
    <property type="entry name" value="SLIT RELATED LEUCINE-RICH REPEAT NEURONAL PROTEIN"/>
    <property type="match status" value="1"/>
</dbReference>
<evidence type="ECO:0000313" key="4">
    <source>
        <dbReference type="EMBL" id="KAK9746174.1"/>
    </source>
</evidence>
<dbReference type="GO" id="GO:0031012">
    <property type="term" value="C:extracellular matrix"/>
    <property type="evidence" value="ECO:0007669"/>
    <property type="project" value="TreeGrafter"/>
</dbReference>
<sequence>MFSKDIGESFNIGFVKVTRKYEDLIDTEIFNEDGRIEDRRFYNCKINNLNQVSEVRVLSCLSHLEEGTFDNLPKLVTISAVEICVKQLSKGFFKRVPKLKEILLKSNHIEAIPTAVFRYSKINNLDLSYNRIHIIEDYAFSGMAKVTLLNLENNRLTEVGKTWFENSKIAEINLANNRITRITADAFTRTKSLALINLEYNKIHYIDKMFKLDGLKALLLAGNWLTDIQFARNLRLTLLDVSFNKISYINIDDVQRVRQLRMIPNPWQCACLRSFWSENKKRNILVEDSEELTKRWNSNTPICIVPDEDGFACTYSKDGRFSSVQDTYFKVVNYEEIGKYS</sequence>
<name>A0AAW1MID0_POPJA</name>
<dbReference type="AlphaFoldDB" id="A0AAW1MID0"/>
<dbReference type="InterPro" id="IPR001611">
    <property type="entry name" value="Leu-rich_rpt"/>
</dbReference>
<evidence type="ECO:0000256" key="2">
    <source>
        <dbReference type="ARBA" id="ARBA00022729"/>
    </source>
</evidence>
<dbReference type="GO" id="GO:0005615">
    <property type="term" value="C:extracellular space"/>
    <property type="evidence" value="ECO:0007669"/>
    <property type="project" value="TreeGrafter"/>
</dbReference>
<dbReference type="PANTHER" id="PTHR24373:SF370">
    <property type="entry name" value="FISH-LIPS, ISOFORM E"/>
    <property type="match status" value="1"/>
</dbReference>
<dbReference type="SUPFAM" id="SSF52058">
    <property type="entry name" value="L domain-like"/>
    <property type="match status" value="1"/>
</dbReference>
<keyword evidence="3" id="KW-0677">Repeat</keyword>
<reference evidence="4 5" key="1">
    <citation type="journal article" date="2024" name="BMC Genomics">
        <title>De novo assembly and annotation of Popillia japonica's genome with initial clues to its potential as an invasive pest.</title>
        <authorList>
            <person name="Cucini C."/>
            <person name="Boschi S."/>
            <person name="Funari R."/>
            <person name="Cardaioli E."/>
            <person name="Iannotti N."/>
            <person name="Marturano G."/>
            <person name="Paoli F."/>
            <person name="Bruttini M."/>
            <person name="Carapelli A."/>
            <person name="Frati F."/>
            <person name="Nardi F."/>
        </authorList>
    </citation>
    <scope>NUCLEOTIDE SEQUENCE [LARGE SCALE GENOMIC DNA]</scope>
    <source>
        <strain evidence="4">DMR45628</strain>
    </source>
</reference>
<keyword evidence="2" id="KW-0732">Signal</keyword>
<organism evidence="4 5">
    <name type="scientific">Popillia japonica</name>
    <name type="common">Japanese beetle</name>
    <dbReference type="NCBI Taxonomy" id="7064"/>
    <lineage>
        <taxon>Eukaryota</taxon>
        <taxon>Metazoa</taxon>
        <taxon>Ecdysozoa</taxon>
        <taxon>Arthropoda</taxon>
        <taxon>Hexapoda</taxon>
        <taxon>Insecta</taxon>
        <taxon>Pterygota</taxon>
        <taxon>Neoptera</taxon>
        <taxon>Endopterygota</taxon>
        <taxon>Coleoptera</taxon>
        <taxon>Polyphaga</taxon>
        <taxon>Scarabaeiformia</taxon>
        <taxon>Scarabaeidae</taxon>
        <taxon>Rutelinae</taxon>
        <taxon>Popillia</taxon>
    </lineage>
</organism>
<dbReference type="InterPro" id="IPR003591">
    <property type="entry name" value="Leu-rich_rpt_typical-subtyp"/>
</dbReference>
<protein>
    <submittedName>
        <fullName evidence="4">Leucine rich repeat</fullName>
    </submittedName>
</protein>
<gene>
    <name evidence="4" type="ORF">QE152_g6214</name>
</gene>
<evidence type="ECO:0000313" key="5">
    <source>
        <dbReference type="Proteomes" id="UP001458880"/>
    </source>
</evidence>
<dbReference type="Proteomes" id="UP001458880">
    <property type="component" value="Unassembled WGS sequence"/>
</dbReference>
<dbReference type="EMBL" id="JASPKY010000041">
    <property type="protein sequence ID" value="KAK9746174.1"/>
    <property type="molecule type" value="Genomic_DNA"/>
</dbReference>
<comment type="caution">
    <text evidence="4">The sequence shown here is derived from an EMBL/GenBank/DDBJ whole genome shotgun (WGS) entry which is preliminary data.</text>
</comment>
<dbReference type="SMART" id="SM00369">
    <property type="entry name" value="LRR_TYP"/>
    <property type="match status" value="5"/>
</dbReference>
<keyword evidence="1" id="KW-0433">Leucine-rich repeat</keyword>
<evidence type="ECO:0000256" key="3">
    <source>
        <dbReference type="ARBA" id="ARBA00022737"/>
    </source>
</evidence>
<dbReference type="Gene3D" id="3.80.10.10">
    <property type="entry name" value="Ribonuclease Inhibitor"/>
    <property type="match status" value="2"/>
</dbReference>